<comment type="similarity">
    <text evidence="1">Belongs to the short-chain dehydrogenases/reductases (SDR) family.</text>
</comment>
<dbReference type="Pfam" id="PF00106">
    <property type="entry name" value="adh_short"/>
    <property type="match status" value="1"/>
</dbReference>
<reference evidence="3 4" key="1">
    <citation type="submission" date="2024-06" db="EMBL/GenBank/DDBJ databases">
        <title>The Natural Products Discovery Center: Release of the First 8490 Sequenced Strains for Exploring Actinobacteria Biosynthetic Diversity.</title>
        <authorList>
            <person name="Kalkreuter E."/>
            <person name="Kautsar S.A."/>
            <person name="Yang D."/>
            <person name="Bader C.D."/>
            <person name="Teijaro C.N."/>
            <person name="Fluegel L."/>
            <person name="Davis C.M."/>
            <person name="Simpson J.R."/>
            <person name="Lauterbach L."/>
            <person name="Steele A.D."/>
            <person name="Gui C."/>
            <person name="Meng S."/>
            <person name="Li G."/>
            <person name="Viehrig K."/>
            <person name="Ye F."/>
            <person name="Su P."/>
            <person name="Kiefer A.F."/>
            <person name="Nichols A."/>
            <person name="Cepeda A.J."/>
            <person name="Yan W."/>
            <person name="Fan B."/>
            <person name="Jiang Y."/>
            <person name="Adhikari A."/>
            <person name="Zheng C.-J."/>
            <person name="Schuster L."/>
            <person name="Cowan T.M."/>
            <person name="Smanski M.J."/>
            <person name="Chevrette M.G."/>
            <person name="De Carvalho L.P.S."/>
            <person name="Shen B."/>
        </authorList>
    </citation>
    <scope>NUCLEOTIDE SEQUENCE [LARGE SCALE GENOMIC DNA]</scope>
    <source>
        <strain evidence="3 4">NPDC046838</strain>
    </source>
</reference>
<evidence type="ECO:0000256" key="2">
    <source>
        <dbReference type="ARBA" id="ARBA00023002"/>
    </source>
</evidence>
<comment type="caution">
    <text evidence="3">The sequence shown here is derived from an EMBL/GenBank/DDBJ whole genome shotgun (WGS) entry which is preliminary data.</text>
</comment>
<dbReference type="EMBL" id="JBEYXV010000001">
    <property type="protein sequence ID" value="MEU6819589.1"/>
    <property type="molecule type" value="Genomic_DNA"/>
</dbReference>
<dbReference type="InterPro" id="IPR036291">
    <property type="entry name" value="NAD(P)-bd_dom_sf"/>
</dbReference>
<dbReference type="InterPro" id="IPR002347">
    <property type="entry name" value="SDR_fam"/>
</dbReference>
<dbReference type="SUPFAM" id="SSF51735">
    <property type="entry name" value="NAD(P)-binding Rossmann-fold domains"/>
    <property type="match status" value="1"/>
</dbReference>
<dbReference type="PANTHER" id="PTHR43639:SF1">
    <property type="entry name" value="SHORT-CHAIN DEHYDROGENASE_REDUCTASE FAMILY PROTEIN"/>
    <property type="match status" value="1"/>
</dbReference>
<keyword evidence="2" id="KW-0560">Oxidoreductase</keyword>
<dbReference type="PANTHER" id="PTHR43639">
    <property type="entry name" value="OXIDOREDUCTASE, SHORT-CHAIN DEHYDROGENASE/REDUCTASE FAMILY (AFU_ORTHOLOGUE AFUA_5G02870)"/>
    <property type="match status" value="1"/>
</dbReference>
<dbReference type="Gene3D" id="3.40.50.720">
    <property type="entry name" value="NAD(P)-binding Rossmann-like Domain"/>
    <property type="match status" value="1"/>
</dbReference>
<proteinExistence type="inferred from homology"/>
<organism evidence="3 4">
    <name type="scientific">Streptomyces atriruber</name>
    <dbReference type="NCBI Taxonomy" id="545121"/>
    <lineage>
        <taxon>Bacteria</taxon>
        <taxon>Bacillati</taxon>
        <taxon>Actinomycetota</taxon>
        <taxon>Actinomycetes</taxon>
        <taxon>Kitasatosporales</taxon>
        <taxon>Streptomycetaceae</taxon>
        <taxon>Streptomyces</taxon>
    </lineage>
</organism>
<sequence length="137" mass="14367">MSKPLAGKTALVTGGSRGIGRSTAERLAEEGALVALTYNASEHGADETVATIEKAGGSAFAIHADLVDAQSIPQLFTRLDDEFMQRTGARTLDVLVNNAGNRGWGGLVDATPDSWDTMFAVHARTLLHRPVGAGPPR</sequence>
<name>A0ABV3BF13_9ACTN</name>
<evidence type="ECO:0000313" key="4">
    <source>
        <dbReference type="Proteomes" id="UP001551176"/>
    </source>
</evidence>
<evidence type="ECO:0000313" key="3">
    <source>
        <dbReference type="EMBL" id="MEU6819589.1"/>
    </source>
</evidence>
<keyword evidence="4" id="KW-1185">Reference proteome</keyword>
<dbReference type="Proteomes" id="UP001551176">
    <property type="component" value="Unassembled WGS sequence"/>
</dbReference>
<accession>A0ABV3BF13</accession>
<evidence type="ECO:0000256" key="1">
    <source>
        <dbReference type="ARBA" id="ARBA00006484"/>
    </source>
</evidence>
<gene>
    <name evidence="3" type="ORF">ABZ921_03095</name>
</gene>
<dbReference type="RefSeq" id="WP_359344035.1">
    <property type="nucleotide sequence ID" value="NZ_JBEYXV010000001.1"/>
</dbReference>
<dbReference type="PRINTS" id="PR00081">
    <property type="entry name" value="GDHRDH"/>
</dbReference>
<protein>
    <submittedName>
        <fullName evidence="3">SDR family NAD(P)-dependent oxidoreductase</fullName>
    </submittedName>
</protein>